<evidence type="ECO:0000313" key="1">
    <source>
        <dbReference type="EMBL" id="AWK88577.1"/>
    </source>
</evidence>
<keyword evidence="2" id="KW-1185">Reference proteome</keyword>
<organism evidence="1 2">
    <name type="scientific">Azospirillum thermophilum</name>
    <dbReference type="NCBI Taxonomy" id="2202148"/>
    <lineage>
        <taxon>Bacteria</taxon>
        <taxon>Pseudomonadati</taxon>
        <taxon>Pseudomonadota</taxon>
        <taxon>Alphaproteobacteria</taxon>
        <taxon>Rhodospirillales</taxon>
        <taxon>Azospirillaceae</taxon>
        <taxon>Azospirillum</taxon>
    </lineage>
</organism>
<dbReference type="Proteomes" id="UP000245629">
    <property type="component" value="Chromosome 4"/>
</dbReference>
<dbReference type="AlphaFoldDB" id="A0A2S2CWA6"/>
<proteinExistence type="predicted"/>
<protein>
    <submittedName>
        <fullName evidence="1">Uncharacterized protein</fullName>
    </submittedName>
</protein>
<dbReference type="RefSeq" id="WP_109331001.1">
    <property type="nucleotide sequence ID" value="NZ_CP029355.1"/>
</dbReference>
<gene>
    <name evidence="1" type="ORF">DEW08_20970</name>
</gene>
<reference evidence="2" key="1">
    <citation type="submission" date="2018-05" db="EMBL/GenBank/DDBJ databases">
        <title>Azospirillum thermophila sp. nov., a novel isolated from hot spring.</title>
        <authorList>
            <person name="Zhao Z."/>
        </authorList>
    </citation>
    <scope>NUCLEOTIDE SEQUENCE [LARGE SCALE GENOMIC DNA]</scope>
    <source>
        <strain evidence="2">CFH 70021</strain>
    </source>
</reference>
<name>A0A2S2CWA6_9PROT</name>
<evidence type="ECO:0000313" key="2">
    <source>
        <dbReference type="Proteomes" id="UP000245629"/>
    </source>
</evidence>
<sequence>MTLPPVRVTLPPDAPAELTKVLLAAGLRPSPSALEWSGDLLDELADELARVLERLGAVVASAAAPSVRHPLDPGPADAAFEIAQPVRPIRERMQGRV</sequence>
<dbReference type="EMBL" id="CP029355">
    <property type="protein sequence ID" value="AWK88577.1"/>
    <property type="molecule type" value="Genomic_DNA"/>
</dbReference>
<accession>A0A2S2CWA6</accession>
<dbReference type="KEGG" id="azz:DEW08_20970"/>